<evidence type="ECO:0000313" key="3">
    <source>
        <dbReference type="Proteomes" id="UP000183316"/>
    </source>
</evidence>
<protein>
    <recommendedName>
        <fullName evidence="4">2-keto-3-deoxygluconate permease</fullName>
    </recommendedName>
</protein>
<dbReference type="AlphaFoldDB" id="A0A192CG18"/>
<organism evidence="2 3">
    <name type="scientific">Escherichia coli O25b:H4</name>
    <dbReference type="NCBI Taxonomy" id="941280"/>
    <lineage>
        <taxon>Bacteria</taxon>
        <taxon>Pseudomonadati</taxon>
        <taxon>Pseudomonadota</taxon>
        <taxon>Gammaproteobacteria</taxon>
        <taxon>Enterobacterales</taxon>
        <taxon>Enterobacteriaceae</taxon>
        <taxon>Escherichia</taxon>
    </lineage>
</organism>
<feature type="region of interest" description="Disordered" evidence="1">
    <location>
        <begin position="16"/>
        <end position="35"/>
    </location>
</feature>
<evidence type="ECO:0000313" key="2">
    <source>
        <dbReference type="EMBL" id="ANK04469.1"/>
    </source>
</evidence>
<evidence type="ECO:0008006" key="4">
    <source>
        <dbReference type="Google" id="ProtNLM"/>
    </source>
</evidence>
<gene>
    <name evidence="2" type="ORF">WLH_03208</name>
</gene>
<sequence length="35" mass="3754">MFIFVSINTDAPLRNDASALKNMPTGDGNADKTLD</sequence>
<name>A0A192CG18_ECO25</name>
<proteinExistence type="predicted"/>
<dbReference type="Proteomes" id="UP000183316">
    <property type="component" value="Chromosome"/>
</dbReference>
<evidence type="ECO:0000256" key="1">
    <source>
        <dbReference type="SAM" id="MobiDB-lite"/>
    </source>
</evidence>
<dbReference type="EMBL" id="CP015085">
    <property type="protein sequence ID" value="ANK04469.1"/>
    <property type="molecule type" value="Genomic_DNA"/>
</dbReference>
<reference evidence="2 3" key="1">
    <citation type="submission" date="2016-03" db="EMBL/GenBank/DDBJ databases">
        <title>Genome Sequence and Comparative Pathogenic Determinants of Uropathogenic Escherichia coli O25b:H4, a Clinical Isolate from Saudi Arabia.</title>
        <authorList>
            <person name="Alyamani E.A.J."/>
            <person name="Khiyami M.A."/>
            <person name="Booq R.Y."/>
            <person name="Bahwerth F.S."/>
            <person name="Vaisvil B."/>
            <person name="Schmitt D.P."/>
            <person name="Kapatral V."/>
        </authorList>
    </citation>
    <scope>NUCLEOTIDE SEQUENCE [LARGE SCALE GENOMIC DNA]</scope>
    <source>
        <strain evidence="2 3">O25b:H4</strain>
    </source>
</reference>
<accession>A0A192CG18</accession>